<name>A0AAW2YYX7_9EUKA</name>
<accession>A0AAW2YYX7</accession>
<proteinExistence type="inferred from homology"/>
<evidence type="ECO:0000313" key="6">
    <source>
        <dbReference type="EMBL" id="KAL0482203.1"/>
    </source>
</evidence>
<dbReference type="InterPro" id="IPR029510">
    <property type="entry name" value="Ald_DH_CS_GLU"/>
</dbReference>
<keyword evidence="7" id="KW-1185">Reference proteome</keyword>
<dbReference type="InterPro" id="IPR015590">
    <property type="entry name" value="Aldehyde_DH_dom"/>
</dbReference>
<dbReference type="InterPro" id="IPR016162">
    <property type="entry name" value="Ald_DH_N"/>
</dbReference>
<reference evidence="6 7" key="1">
    <citation type="submission" date="2024-03" db="EMBL/GenBank/DDBJ databases">
        <title>The Acrasis kona genome and developmental transcriptomes reveal deep origins of eukaryotic multicellular pathways.</title>
        <authorList>
            <person name="Sheikh S."/>
            <person name="Fu C.-J."/>
            <person name="Brown M.W."/>
            <person name="Baldauf S.L."/>
        </authorList>
    </citation>
    <scope>NUCLEOTIDE SEQUENCE [LARGE SCALE GENOMIC DNA]</scope>
    <source>
        <strain evidence="6 7">ATCC MYA-3509</strain>
    </source>
</reference>
<evidence type="ECO:0000256" key="2">
    <source>
        <dbReference type="ARBA" id="ARBA00023002"/>
    </source>
</evidence>
<feature type="domain" description="Aldehyde dehydrogenase" evidence="5">
    <location>
        <begin position="34"/>
        <end position="495"/>
    </location>
</feature>
<evidence type="ECO:0000259" key="5">
    <source>
        <dbReference type="Pfam" id="PF00171"/>
    </source>
</evidence>
<dbReference type="Gene3D" id="3.40.605.10">
    <property type="entry name" value="Aldehyde Dehydrogenase, Chain A, domain 1"/>
    <property type="match status" value="1"/>
</dbReference>
<organism evidence="6 7">
    <name type="scientific">Acrasis kona</name>
    <dbReference type="NCBI Taxonomy" id="1008807"/>
    <lineage>
        <taxon>Eukaryota</taxon>
        <taxon>Discoba</taxon>
        <taxon>Heterolobosea</taxon>
        <taxon>Tetramitia</taxon>
        <taxon>Eutetramitia</taxon>
        <taxon>Acrasidae</taxon>
        <taxon>Acrasis</taxon>
    </lineage>
</organism>
<feature type="active site" evidence="3">
    <location>
        <position position="272"/>
    </location>
</feature>
<comment type="caution">
    <text evidence="6">The sequence shown here is derived from an EMBL/GenBank/DDBJ whole genome shotgun (WGS) entry which is preliminary data.</text>
</comment>
<protein>
    <submittedName>
        <fullName evidence="6">Aldehyde dehydrogenase</fullName>
    </submittedName>
</protein>
<dbReference type="InterPro" id="IPR016161">
    <property type="entry name" value="Ald_DH/histidinol_DH"/>
</dbReference>
<evidence type="ECO:0000256" key="4">
    <source>
        <dbReference type="RuleBase" id="RU003345"/>
    </source>
</evidence>
<dbReference type="EMBL" id="JAOPGA020000826">
    <property type="protein sequence ID" value="KAL0482203.1"/>
    <property type="molecule type" value="Genomic_DNA"/>
</dbReference>
<dbReference type="PANTHER" id="PTHR11699">
    <property type="entry name" value="ALDEHYDE DEHYDROGENASE-RELATED"/>
    <property type="match status" value="1"/>
</dbReference>
<dbReference type="FunFam" id="3.40.605.10:FF:000001">
    <property type="entry name" value="Aldehyde dehydrogenase 1"/>
    <property type="match status" value="1"/>
</dbReference>
<dbReference type="Proteomes" id="UP001431209">
    <property type="component" value="Unassembled WGS sequence"/>
</dbReference>
<dbReference type="SUPFAM" id="SSF53720">
    <property type="entry name" value="ALDH-like"/>
    <property type="match status" value="1"/>
</dbReference>
<dbReference type="InterPro" id="IPR016163">
    <property type="entry name" value="Ald_DH_C"/>
</dbReference>
<evidence type="ECO:0000256" key="1">
    <source>
        <dbReference type="ARBA" id="ARBA00009986"/>
    </source>
</evidence>
<evidence type="ECO:0000313" key="7">
    <source>
        <dbReference type="Proteomes" id="UP001431209"/>
    </source>
</evidence>
<dbReference type="FunFam" id="3.40.309.10:FF:000001">
    <property type="entry name" value="Mitochondrial aldehyde dehydrogenase 2"/>
    <property type="match status" value="1"/>
</dbReference>
<dbReference type="Pfam" id="PF00171">
    <property type="entry name" value="Aldedh"/>
    <property type="match status" value="1"/>
</dbReference>
<dbReference type="Gene3D" id="3.40.309.10">
    <property type="entry name" value="Aldehyde Dehydrogenase, Chain A, domain 2"/>
    <property type="match status" value="1"/>
</dbReference>
<dbReference type="AlphaFoldDB" id="A0AAW2YYX7"/>
<evidence type="ECO:0000256" key="3">
    <source>
        <dbReference type="PROSITE-ProRule" id="PRU10007"/>
    </source>
</evidence>
<sequence>MTHSCRVSHQYFVKQIKMNMQYDGPTKLFINGEFVESKSGKRFKVIQPSTEKTICEVSEADLQDVNDAVDAAEEALSGKWKTMGATGRRDVLLRLADLWEKESEELAKLESFNNGSPINLSMYITKDLVNEWRYNAGWADKIEGRVVQSCKNDLHVYTRREPIGVCGMIVPWNLPLWCLVVKLAPCLAMGNTVVVKPSELTPLTALKLAEMFTRVGLPRGVYNVVPGYGPTAGAAIASHMRIRKVAFTGSTLIGRTVMEAAAKSNLKIVQLELGGKSPMVVFPDVDVEEAVKLSQFAVFNNNGQLCTAGSRTFVHSKIYDEFVQKASKAMSQHVVGDPMDPKNTLGPLINKVQLQKVNKYIQTGKQEGAKLLGGGDEYKGQGYFVNPTVFANVKPDMTIAKEEIFGPVQSIIKFDDEKTVIKLCNESEYGLAAAVLTNDIGTVFRLSSSLQAGTVWVNTYHETLAQGEFGGYKQSGIGREGGPSGVEGWTLCKTVIVKSKL</sequence>
<dbReference type="PROSITE" id="PS00687">
    <property type="entry name" value="ALDEHYDE_DEHYDR_GLU"/>
    <property type="match status" value="1"/>
</dbReference>
<gene>
    <name evidence="6" type="ORF">AKO1_013322</name>
</gene>
<keyword evidence="2 4" id="KW-0560">Oxidoreductase</keyword>
<dbReference type="GO" id="GO:0016620">
    <property type="term" value="F:oxidoreductase activity, acting on the aldehyde or oxo group of donors, NAD or NADP as acceptor"/>
    <property type="evidence" value="ECO:0007669"/>
    <property type="project" value="InterPro"/>
</dbReference>
<comment type="similarity">
    <text evidence="1 4">Belongs to the aldehyde dehydrogenase family.</text>
</comment>